<comment type="caution">
    <text evidence="1">The sequence shown here is derived from an EMBL/GenBank/DDBJ whole genome shotgun (WGS) entry which is preliminary data.</text>
</comment>
<proteinExistence type="predicted"/>
<gene>
    <name evidence="1" type="ORF">SDC9_212400</name>
</gene>
<accession>A0A645JYU1</accession>
<name>A0A645JYU1_9ZZZZ</name>
<organism evidence="1">
    <name type="scientific">bioreactor metagenome</name>
    <dbReference type="NCBI Taxonomy" id="1076179"/>
    <lineage>
        <taxon>unclassified sequences</taxon>
        <taxon>metagenomes</taxon>
        <taxon>ecological metagenomes</taxon>
    </lineage>
</organism>
<dbReference type="AlphaFoldDB" id="A0A645JYU1"/>
<sequence length="47" mass="4804">MVDDKVHDDADVACPGGVEQGPQVVKRAIFRIDGAVVADVVAEVGVG</sequence>
<evidence type="ECO:0000313" key="1">
    <source>
        <dbReference type="EMBL" id="MPN64624.1"/>
    </source>
</evidence>
<reference evidence="1" key="1">
    <citation type="submission" date="2019-08" db="EMBL/GenBank/DDBJ databases">
        <authorList>
            <person name="Kucharzyk K."/>
            <person name="Murdoch R.W."/>
            <person name="Higgins S."/>
            <person name="Loffler F."/>
        </authorList>
    </citation>
    <scope>NUCLEOTIDE SEQUENCE</scope>
</reference>
<protein>
    <submittedName>
        <fullName evidence="1">Uncharacterized protein</fullName>
    </submittedName>
</protein>
<dbReference type="EMBL" id="VSSQ01145754">
    <property type="protein sequence ID" value="MPN64624.1"/>
    <property type="molecule type" value="Genomic_DNA"/>
</dbReference>